<sequence>MVRALVRLLYGTTLMQGSYAEALEHYKTASTLAPRTLVHRVEYGRTLHKMGQVQNATHELHRALALDVEDLNGHLQQFSSVSAAGIEYFGVHHITRV</sequence>
<protein>
    <submittedName>
        <fullName evidence="1">Uncharacterized protein</fullName>
    </submittedName>
</protein>
<dbReference type="EMBL" id="BLLF01006824">
    <property type="protein sequence ID" value="GFH32576.1"/>
    <property type="molecule type" value="Genomic_DNA"/>
</dbReference>
<accession>A0A6A0AIK3</accession>
<organism evidence="1 2">
    <name type="scientific">Haematococcus lacustris</name>
    <name type="common">Green alga</name>
    <name type="synonym">Haematococcus pluvialis</name>
    <dbReference type="NCBI Taxonomy" id="44745"/>
    <lineage>
        <taxon>Eukaryota</taxon>
        <taxon>Viridiplantae</taxon>
        <taxon>Chlorophyta</taxon>
        <taxon>core chlorophytes</taxon>
        <taxon>Chlorophyceae</taxon>
        <taxon>CS clade</taxon>
        <taxon>Chlamydomonadales</taxon>
        <taxon>Haematococcaceae</taxon>
        <taxon>Haematococcus</taxon>
    </lineage>
</organism>
<dbReference type="InterPro" id="IPR011990">
    <property type="entry name" value="TPR-like_helical_dom_sf"/>
</dbReference>
<dbReference type="AlphaFoldDB" id="A0A6A0AIK3"/>
<evidence type="ECO:0000313" key="1">
    <source>
        <dbReference type="EMBL" id="GFH32576.1"/>
    </source>
</evidence>
<comment type="caution">
    <text evidence="1">The sequence shown here is derived from an EMBL/GenBank/DDBJ whole genome shotgun (WGS) entry which is preliminary data.</text>
</comment>
<dbReference type="Proteomes" id="UP000485058">
    <property type="component" value="Unassembled WGS sequence"/>
</dbReference>
<reference evidence="1 2" key="1">
    <citation type="submission" date="2020-02" db="EMBL/GenBank/DDBJ databases">
        <title>Draft genome sequence of Haematococcus lacustris strain NIES-144.</title>
        <authorList>
            <person name="Morimoto D."/>
            <person name="Nakagawa S."/>
            <person name="Yoshida T."/>
            <person name="Sawayama S."/>
        </authorList>
    </citation>
    <scope>NUCLEOTIDE SEQUENCE [LARGE SCALE GENOMIC DNA]</scope>
    <source>
        <strain evidence="1 2">NIES-144</strain>
    </source>
</reference>
<evidence type="ECO:0000313" key="2">
    <source>
        <dbReference type="Proteomes" id="UP000485058"/>
    </source>
</evidence>
<gene>
    <name evidence="1" type="ORF">HaLaN_31817</name>
</gene>
<keyword evidence="2" id="KW-1185">Reference proteome</keyword>
<dbReference type="Gene3D" id="1.25.40.10">
    <property type="entry name" value="Tetratricopeptide repeat domain"/>
    <property type="match status" value="1"/>
</dbReference>
<proteinExistence type="predicted"/>
<name>A0A6A0AIK3_HAELA</name>
<dbReference type="SUPFAM" id="SSF48452">
    <property type="entry name" value="TPR-like"/>
    <property type="match status" value="1"/>
</dbReference>